<dbReference type="PANTHER" id="PTHR48012:SF10">
    <property type="entry name" value="FI20177P1"/>
    <property type="match status" value="1"/>
</dbReference>
<comment type="similarity">
    <text evidence="1">Belongs to the protein kinase superfamily. STE Ser/Thr protein kinase family. STE20 subfamily.</text>
</comment>
<dbReference type="RefSeq" id="XP_068367622.1">
    <property type="nucleotide sequence ID" value="XM_068498216.1"/>
</dbReference>
<dbReference type="EMBL" id="MLAK01000363">
    <property type="protein sequence ID" value="OHT14486.1"/>
    <property type="molecule type" value="Genomic_DNA"/>
</dbReference>
<dbReference type="GO" id="GO:0005524">
    <property type="term" value="F:ATP binding"/>
    <property type="evidence" value="ECO:0007669"/>
    <property type="project" value="UniProtKB-KW"/>
</dbReference>
<feature type="domain" description="Protein kinase" evidence="10">
    <location>
        <begin position="38"/>
        <end position="292"/>
    </location>
</feature>
<dbReference type="InterPro" id="IPR011989">
    <property type="entry name" value="ARM-like"/>
</dbReference>
<feature type="region of interest" description="Disordered" evidence="9">
    <location>
        <begin position="704"/>
        <end position="762"/>
    </location>
</feature>
<dbReference type="Pfam" id="PF00069">
    <property type="entry name" value="Pkinase"/>
    <property type="match status" value="1"/>
</dbReference>
<evidence type="ECO:0000256" key="8">
    <source>
        <dbReference type="ARBA" id="ARBA00048679"/>
    </source>
</evidence>
<dbReference type="GO" id="GO:0005737">
    <property type="term" value="C:cytoplasm"/>
    <property type="evidence" value="ECO:0007669"/>
    <property type="project" value="TreeGrafter"/>
</dbReference>
<evidence type="ECO:0000256" key="9">
    <source>
        <dbReference type="SAM" id="MobiDB-lite"/>
    </source>
</evidence>
<name>A0A1J4KXQ7_9EUKA</name>
<dbReference type="GO" id="GO:0004674">
    <property type="term" value="F:protein serine/threonine kinase activity"/>
    <property type="evidence" value="ECO:0007669"/>
    <property type="project" value="UniProtKB-KW"/>
</dbReference>
<keyword evidence="6" id="KW-0067">ATP-binding</keyword>
<feature type="compositionally biased region" description="Polar residues" evidence="9">
    <location>
        <begin position="423"/>
        <end position="455"/>
    </location>
</feature>
<dbReference type="InterPro" id="IPR011009">
    <property type="entry name" value="Kinase-like_dom_sf"/>
</dbReference>
<dbReference type="InterPro" id="IPR000719">
    <property type="entry name" value="Prot_kinase_dom"/>
</dbReference>
<protein>
    <recommendedName>
        <fullName evidence="10">Protein kinase domain-containing protein</fullName>
    </recommendedName>
</protein>
<feature type="compositionally biased region" description="Acidic residues" evidence="9">
    <location>
        <begin position="332"/>
        <end position="346"/>
    </location>
</feature>
<evidence type="ECO:0000256" key="6">
    <source>
        <dbReference type="ARBA" id="ARBA00022840"/>
    </source>
</evidence>
<dbReference type="PANTHER" id="PTHR48012">
    <property type="entry name" value="STERILE20-LIKE KINASE, ISOFORM B-RELATED"/>
    <property type="match status" value="1"/>
</dbReference>
<evidence type="ECO:0000256" key="2">
    <source>
        <dbReference type="ARBA" id="ARBA00022527"/>
    </source>
</evidence>
<proteinExistence type="inferred from homology"/>
<evidence type="ECO:0000256" key="5">
    <source>
        <dbReference type="ARBA" id="ARBA00022777"/>
    </source>
</evidence>
<keyword evidence="5" id="KW-0418">Kinase</keyword>
<evidence type="ECO:0000259" key="10">
    <source>
        <dbReference type="PROSITE" id="PS50011"/>
    </source>
</evidence>
<gene>
    <name evidence="11" type="ORF">TRFO_15146</name>
</gene>
<keyword evidence="3" id="KW-0808">Transferase</keyword>
<reference evidence="11" key="1">
    <citation type="submission" date="2016-10" db="EMBL/GenBank/DDBJ databases">
        <authorList>
            <person name="Benchimol M."/>
            <person name="Almeida L.G."/>
            <person name="Vasconcelos A.T."/>
            <person name="Perreira-Neves A."/>
            <person name="Rosa I.A."/>
            <person name="Tasca T."/>
            <person name="Bogo M.R."/>
            <person name="de Souza W."/>
        </authorList>
    </citation>
    <scope>NUCLEOTIDE SEQUENCE [LARGE SCALE GENOMIC DNA]</scope>
    <source>
        <strain evidence="11">K</strain>
    </source>
</reference>
<dbReference type="OrthoDB" id="8693905at2759"/>
<dbReference type="Proteomes" id="UP000179807">
    <property type="component" value="Unassembled WGS sequence"/>
</dbReference>
<feature type="compositionally biased region" description="Polar residues" evidence="9">
    <location>
        <begin position="731"/>
        <end position="762"/>
    </location>
</feature>
<evidence type="ECO:0000256" key="7">
    <source>
        <dbReference type="ARBA" id="ARBA00047899"/>
    </source>
</evidence>
<dbReference type="Gene3D" id="1.25.10.10">
    <property type="entry name" value="Leucine-rich Repeat Variant"/>
    <property type="match status" value="2"/>
</dbReference>
<evidence type="ECO:0000256" key="1">
    <source>
        <dbReference type="ARBA" id="ARBA00008874"/>
    </source>
</evidence>
<dbReference type="InterPro" id="IPR050629">
    <property type="entry name" value="STE20/SPS1-PAK"/>
</dbReference>
<comment type="catalytic activity">
    <reaction evidence="7">
        <text>L-threonyl-[protein] + ATP = O-phospho-L-threonyl-[protein] + ADP + H(+)</text>
        <dbReference type="Rhea" id="RHEA:46608"/>
        <dbReference type="Rhea" id="RHEA-COMP:11060"/>
        <dbReference type="Rhea" id="RHEA-COMP:11605"/>
        <dbReference type="ChEBI" id="CHEBI:15378"/>
        <dbReference type="ChEBI" id="CHEBI:30013"/>
        <dbReference type="ChEBI" id="CHEBI:30616"/>
        <dbReference type="ChEBI" id="CHEBI:61977"/>
        <dbReference type="ChEBI" id="CHEBI:456216"/>
        <dbReference type="EC" id="2.7.11.1"/>
    </reaction>
</comment>
<feature type="compositionally biased region" description="Low complexity" evidence="9">
    <location>
        <begin position="410"/>
        <end position="422"/>
    </location>
</feature>
<feature type="region of interest" description="Disordered" evidence="9">
    <location>
        <begin position="332"/>
        <end position="374"/>
    </location>
</feature>
<accession>A0A1J4KXQ7</accession>
<feature type="compositionally biased region" description="Basic residues" evidence="9">
    <location>
        <begin position="456"/>
        <end position="468"/>
    </location>
</feature>
<evidence type="ECO:0000256" key="3">
    <source>
        <dbReference type="ARBA" id="ARBA00022679"/>
    </source>
</evidence>
<comment type="catalytic activity">
    <reaction evidence="8">
        <text>L-seryl-[protein] + ATP = O-phospho-L-seryl-[protein] + ADP + H(+)</text>
        <dbReference type="Rhea" id="RHEA:17989"/>
        <dbReference type="Rhea" id="RHEA-COMP:9863"/>
        <dbReference type="Rhea" id="RHEA-COMP:11604"/>
        <dbReference type="ChEBI" id="CHEBI:15378"/>
        <dbReference type="ChEBI" id="CHEBI:29999"/>
        <dbReference type="ChEBI" id="CHEBI:30616"/>
        <dbReference type="ChEBI" id="CHEBI:83421"/>
        <dbReference type="ChEBI" id="CHEBI:456216"/>
        <dbReference type="EC" id="2.7.11.1"/>
    </reaction>
</comment>
<feature type="region of interest" description="Disordered" evidence="9">
    <location>
        <begin position="410"/>
        <end position="681"/>
    </location>
</feature>
<dbReference type="VEuPathDB" id="TrichDB:TRFO_15146"/>
<keyword evidence="2" id="KW-0723">Serine/threonine-protein kinase</keyword>
<evidence type="ECO:0000313" key="12">
    <source>
        <dbReference type="Proteomes" id="UP000179807"/>
    </source>
</evidence>
<organism evidence="11 12">
    <name type="scientific">Tritrichomonas foetus</name>
    <dbReference type="NCBI Taxonomy" id="1144522"/>
    <lineage>
        <taxon>Eukaryota</taxon>
        <taxon>Metamonada</taxon>
        <taxon>Parabasalia</taxon>
        <taxon>Tritrichomonadida</taxon>
        <taxon>Tritrichomonadidae</taxon>
        <taxon>Tritrichomonas</taxon>
    </lineage>
</organism>
<dbReference type="PROSITE" id="PS50011">
    <property type="entry name" value="PROTEIN_KINASE_DOM"/>
    <property type="match status" value="1"/>
</dbReference>
<dbReference type="SUPFAM" id="SSF48371">
    <property type="entry name" value="ARM repeat"/>
    <property type="match status" value="1"/>
</dbReference>
<keyword evidence="4" id="KW-0547">Nucleotide-binding</keyword>
<dbReference type="InterPro" id="IPR016024">
    <property type="entry name" value="ARM-type_fold"/>
</dbReference>
<evidence type="ECO:0000313" key="11">
    <source>
        <dbReference type="EMBL" id="OHT14486.1"/>
    </source>
</evidence>
<feature type="compositionally biased region" description="Basic residues" evidence="9">
    <location>
        <begin position="484"/>
        <end position="495"/>
    </location>
</feature>
<keyword evidence="12" id="KW-1185">Reference proteome</keyword>
<dbReference type="GeneID" id="94832920"/>
<dbReference type="SUPFAM" id="SSF56112">
    <property type="entry name" value="Protein kinase-like (PK-like)"/>
    <property type="match status" value="1"/>
</dbReference>
<comment type="caution">
    <text evidence="11">The sequence shown here is derived from an EMBL/GenBank/DDBJ whole genome shotgun (WGS) entry which is preliminary data.</text>
</comment>
<sequence>MNSKSFLIKFIVSIFFEWHLIFLKVYKNAKMIYLDKFYIQMKSFGEYVLREPYIIESEKSQLIEGQNKNTGVRMAIKYFPPSIRNKFEPAAVSRSFVDHVKLRHKNIIHYHETVQNAEGIFLVMNWCNLKSLRDIRQEYIFQEKVMARYVLDILRGLSYLHQQGIWHKNVKASNVLLTENEALLTDFGFSAMVTQMNIADKPYWSAPEVLSSNLYSRESDIWSLGCTIIELITGKPPWGDLPPDEARTHILTETPPIPSQTSPHLCDFLRFCFSKDPSKRPTAENLMESFWITTNCVIPEKMVSEKKMSHASLKIELKPRQVNFSALEKIFDDEDEEEDEDDDNFEDLPKFSQTSHVDLIRPQTPRRHVGKDSQELTDMKKRLLEMQKLQNAKITRTPEGIQRIQFLTPINPNANKTNNTSNLITTPVKTQNTIPNTTQSTIPNTAQNIPQNPTPKKTKHGKKKKGRKSGKDGLIDGQADINAKKKRKTVKKKSINKYETVRPTHSRPVFSDSDSDDFNNTKDEQLFFPKSNAPLHLPQKLPQKPPTEVQPLFQAPVKPLLILPSATPPNNKTENDDDQKNEAKDDPNDEPSNSGLSFAPNKPNPMPKLPSSDGDSDDIDFDLPKMNNNQDNKHTLQLPGLLTLPREKKDSVQPEESDMSKMSPVQNQPEPSKNPAPLLTLPNNPAPLLTLPNQPQNQLAPLLTLPVNSQPNPMPDFSSDDSDAMDFDLPKSNNSGNNILQLPDSSNLPNRQITPNNSSGSLLNKTAGQISKGESIVSLNNFIESSSDNSDDAFDVDSDDAEPLTLKIPMTVKEVADLSDIEIVTEEEARIFAKKDRLDSLTREIVSVFKSVTIETNEETLLIAFQKVSDIIKEDPDVRSFLVSQQCVLPIIEILAFSSLSEKLEVEMLKIILEMCRDQKDIQENFCLLGGIPPILEHLALSYSYDIRAYSLAIIYEICKNSFDNAQLLIACNGVSGLVEVLGYDTKTEVNNIMTAVTIIYDIFKVLKASQKVDFSRIFMQGNAFVPLQKVLFDVAEPESELTDKICELDHTFAQADAKVRNALGSTDVMKYIIRTIYNDNKVCNRLSYENLLLLLKCIKMVAADPENRDNLNLVGVMGMTCSLLKVHMTQDDTKELHLHANLIMLLADMCALSNERYYFVAKSRLLPHMKQYLQNESELKLTALSVIMLLYVAVEYDPKIVDTLIEDGLIILYLNSLSTPYWCIKAISAVQQLFERNIPKIKEIVCSDEAVQKIRDGILKVNNENAPTLLQKITSMLRASKDLTSQLIQGDFVQVVIAKFKDSENSRNQIQVSAALLDMINVIFHSNVENISLIKKEEIKNIVQPFTNAGNIKNMILAKQIMEFFQ</sequence>
<dbReference type="Gene3D" id="1.10.510.10">
    <property type="entry name" value="Transferase(Phosphotransferase) domain 1"/>
    <property type="match status" value="1"/>
</dbReference>
<evidence type="ECO:0000256" key="4">
    <source>
        <dbReference type="ARBA" id="ARBA00022741"/>
    </source>
</evidence>